<evidence type="ECO:0000313" key="4">
    <source>
        <dbReference type="Proteomes" id="UP000698963"/>
    </source>
</evidence>
<dbReference type="Proteomes" id="UP000698963">
    <property type="component" value="Unassembled WGS sequence"/>
</dbReference>
<evidence type="ECO:0000256" key="1">
    <source>
        <dbReference type="ARBA" id="ARBA00005953"/>
    </source>
</evidence>
<protein>
    <submittedName>
        <fullName evidence="3">Acyl-CoA thioesterase</fullName>
    </submittedName>
</protein>
<dbReference type="NCBIfam" id="TIGR00051">
    <property type="entry name" value="YbgC/FadM family acyl-CoA thioesterase"/>
    <property type="match status" value="1"/>
</dbReference>
<dbReference type="SUPFAM" id="SSF54637">
    <property type="entry name" value="Thioesterase/thiol ester dehydrase-isomerase"/>
    <property type="match status" value="1"/>
</dbReference>
<reference evidence="3" key="2">
    <citation type="submission" date="2021-09" db="EMBL/GenBank/DDBJ databases">
        <authorList>
            <person name="Gilroy R."/>
        </authorList>
    </citation>
    <scope>NUCLEOTIDE SEQUENCE</scope>
    <source>
        <strain evidence="3">ChiGjej2B2-19336</strain>
    </source>
</reference>
<accession>A0A921AUQ5</accession>
<comment type="similarity">
    <text evidence="1">Belongs to the 4-hydroxybenzoyl-CoA thioesterase family.</text>
</comment>
<dbReference type="InterPro" id="IPR006684">
    <property type="entry name" value="YbgC/YbaW"/>
</dbReference>
<dbReference type="RefSeq" id="WP_304120443.1">
    <property type="nucleotide sequence ID" value="NZ_DYZA01000024.1"/>
</dbReference>
<reference evidence="3" key="1">
    <citation type="journal article" date="2021" name="PeerJ">
        <title>Extensive microbial diversity within the chicken gut microbiome revealed by metagenomics and culture.</title>
        <authorList>
            <person name="Gilroy R."/>
            <person name="Ravi A."/>
            <person name="Getino M."/>
            <person name="Pursley I."/>
            <person name="Horton D.L."/>
            <person name="Alikhan N.F."/>
            <person name="Baker D."/>
            <person name="Gharbi K."/>
            <person name="Hall N."/>
            <person name="Watson M."/>
            <person name="Adriaenssens E.M."/>
            <person name="Foster-Nyarko E."/>
            <person name="Jarju S."/>
            <person name="Secka A."/>
            <person name="Antonio M."/>
            <person name="Oren A."/>
            <person name="Chaudhuri R.R."/>
            <person name="La Ragione R."/>
            <person name="Hildebrand F."/>
            <person name="Pallen M.J."/>
        </authorList>
    </citation>
    <scope>NUCLEOTIDE SEQUENCE</scope>
    <source>
        <strain evidence="3">ChiGjej2B2-19336</strain>
    </source>
</reference>
<name>A0A921AUQ5_9BACT</name>
<comment type="caution">
    <text evidence="3">The sequence shown here is derived from an EMBL/GenBank/DDBJ whole genome shotgun (WGS) entry which is preliminary data.</text>
</comment>
<proteinExistence type="inferred from homology"/>
<dbReference type="Pfam" id="PF13279">
    <property type="entry name" value="4HBT_2"/>
    <property type="match status" value="1"/>
</dbReference>
<gene>
    <name evidence="3" type="ORF">K8W16_01200</name>
</gene>
<evidence type="ECO:0000256" key="2">
    <source>
        <dbReference type="ARBA" id="ARBA00022801"/>
    </source>
</evidence>
<dbReference type="Gene3D" id="3.10.129.10">
    <property type="entry name" value="Hotdog Thioesterase"/>
    <property type="match status" value="1"/>
</dbReference>
<evidence type="ECO:0000313" key="3">
    <source>
        <dbReference type="EMBL" id="HJD96250.1"/>
    </source>
</evidence>
<dbReference type="EMBL" id="DYZA01000024">
    <property type="protein sequence ID" value="HJD96250.1"/>
    <property type="molecule type" value="Genomic_DNA"/>
</dbReference>
<dbReference type="AlphaFoldDB" id="A0A921AUQ5"/>
<organism evidence="3 4">
    <name type="scientific">Mailhella massiliensis</name>
    <dbReference type="NCBI Taxonomy" id="1903261"/>
    <lineage>
        <taxon>Bacteria</taxon>
        <taxon>Pseudomonadati</taxon>
        <taxon>Thermodesulfobacteriota</taxon>
        <taxon>Desulfovibrionia</taxon>
        <taxon>Desulfovibrionales</taxon>
        <taxon>Desulfovibrionaceae</taxon>
        <taxon>Mailhella</taxon>
    </lineage>
</organism>
<sequence length="146" mass="16992">MEETFSEIWLPHYVSYGETDAMGVVYYAEYIHFFERARGALCREAGIGYGKIEESGFMLPVREVECRYRSPAHYDELLQIHAHITEWRRASVRFQYEIYNEDRTKLLCEGMTLHAVVNKEGRPVAVPAWIKDTLSRPKNDAQGEKA</sequence>
<dbReference type="InterPro" id="IPR029069">
    <property type="entry name" value="HotDog_dom_sf"/>
</dbReference>
<dbReference type="CDD" id="cd00586">
    <property type="entry name" value="4HBT"/>
    <property type="match status" value="1"/>
</dbReference>
<dbReference type="PIRSF" id="PIRSF003230">
    <property type="entry name" value="YbgC"/>
    <property type="match status" value="1"/>
</dbReference>
<dbReference type="PANTHER" id="PTHR31793">
    <property type="entry name" value="4-HYDROXYBENZOYL-COA THIOESTERASE FAMILY MEMBER"/>
    <property type="match status" value="1"/>
</dbReference>
<dbReference type="PANTHER" id="PTHR31793:SF27">
    <property type="entry name" value="NOVEL THIOESTERASE SUPERFAMILY DOMAIN AND SAPOSIN A-TYPE DOMAIN CONTAINING PROTEIN (0610012H03RIK)"/>
    <property type="match status" value="1"/>
</dbReference>
<dbReference type="GO" id="GO:0047617">
    <property type="term" value="F:fatty acyl-CoA hydrolase activity"/>
    <property type="evidence" value="ECO:0007669"/>
    <property type="project" value="TreeGrafter"/>
</dbReference>
<dbReference type="InterPro" id="IPR050563">
    <property type="entry name" value="4-hydroxybenzoyl-CoA_TE"/>
</dbReference>
<keyword evidence="2" id="KW-0378">Hydrolase</keyword>